<feature type="coiled-coil region" evidence="1">
    <location>
        <begin position="40"/>
        <end position="74"/>
    </location>
</feature>
<keyword evidence="3" id="KW-1185">Reference proteome</keyword>
<dbReference type="EMBL" id="MCGO01000092">
    <property type="protein sequence ID" value="ORY28724.1"/>
    <property type="molecule type" value="Genomic_DNA"/>
</dbReference>
<evidence type="ECO:0000256" key="1">
    <source>
        <dbReference type="SAM" id="Coils"/>
    </source>
</evidence>
<organism evidence="2 3">
    <name type="scientific">Rhizoclosmatium globosum</name>
    <dbReference type="NCBI Taxonomy" id="329046"/>
    <lineage>
        <taxon>Eukaryota</taxon>
        <taxon>Fungi</taxon>
        <taxon>Fungi incertae sedis</taxon>
        <taxon>Chytridiomycota</taxon>
        <taxon>Chytridiomycota incertae sedis</taxon>
        <taxon>Chytridiomycetes</taxon>
        <taxon>Chytridiales</taxon>
        <taxon>Chytriomycetaceae</taxon>
        <taxon>Rhizoclosmatium</taxon>
    </lineage>
</organism>
<protein>
    <submittedName>
        <fullName evidence="2">Uncharacterized protein</fullName>
    </submittedName>
</protein>
<dbReference type="AlphaFoldDB" id="A0A1Y2B1W4"/>
<name>A0A1Y2B1W4_9FUNG</name>
<accession>A0A1Y2B1W4</accession>
<evidence type="ECO:0000313" key="3">
    <source>
        <dbReference type="Proteomes" id="UP000193642"/>
    </source>
</evidence>
<dbReference type="Proteomes" id="UP000193642">
    <property type="component" value="Unassembled WGS sequence"/>
</dbReference>
<reference evidence="2 3" key="1">
    <citation type="submission" date="2016-07" db="EMBL/GenBank/DDBJ databases">
        <title>Pervasive Adenine N6-methylation of Active Genes in Fungi.</title>
        <authorList>
            <consortium name="DOE Joint Genome Institute"/>
            <person name="Mondo S.J."/>
            <person name="Dannebaum R.O."/>
            <person name="Kuo R.C."/>
            <person name="Labutti K."/>
            <person name="Haridas S."/>
            <person name="Kuo A."/>
            <person name="Salamov A."/>
            <person name="Ahrendt S.R."/>
            <person name="Lipzen A."/>
            <person name="Sullivan W."/>
            <person name="Andreopoulos W.B."/>
            <person name="Clum A."/>
            <person name="Lindquist E."/>
            <person name="Daum C."/>
            <person name="Ramamoorthy G.K."/>
            <person name="Gryganskyi A."/>
            <person name="Culley D."/>
            <person name="Magnuson J.K."/>
            <person name="James T.Y."/>
            <person name="O'Malley M.A."/>
            <person name="Stajich J.E."/>
            <person name="Spatafora J.W."/>
            <person name="Visel A."/>
            <person name="Grigoriev I.V."/>
        </authorList>
    </citation>
    <scope>NUCLEOTIDE SEQUENCE [LARGE SCALE GENOMIC DNA]</scope>
    <source>
        <strain evidence="2 3">JEL800</strain>
    </source>
</reference>
<comment type="caution">
    <text evidence="2">The sequence shown here is derived from an EMBL/GenBank/DDBJ whole genome shotgun (WGS) entry which is preliminary data.</text>
</comment>
<evidence type="ECO:0000313" key="2">
    <source>
        <dbReference type="EMBL" id="ORY28724.1"/>
    </source>
</evidence>
<sequence length="190" mass="21557">MADDAQFQYITFLQKQITQLKEDKAAQSEYDALVAENAILKQTAADNTALKKRIKKLKQTLMDTEEKVKQLTLKVESLVKGPSKGSQSASSLTPLNRKQSRPAVPKLKCPFCEFLPFSQMHFHEYHHVFYEGVAFSGVDGIIRKDIMRKSENLEAGVLNCPCNEYQSAKYQHFRHHARTCSGCPKDTTET</sequence>
<proteinExistence type="predicted"/>
<gene>
    <name evidence="2" type="ORF">BCR33DRAFT_772703</name>
</gene>
<keyword evidence="1" id="KW-0175">Coiled coil</keyword>